<dbReference type="Proteomes" id="UP000035680">
    <property type="component" value="Unassembled WGS sequence"/>
</dbReference>
<dbReference type="AlphaFoldDB" id="A0A0K0FM68"/>
<sequence length="92" mass="11083">MVDAFKNFCRYELESLVIGEDFTRYLTAFCMKSITFVARYFKEIQFSICKCHPSFTFLKKYFSQMLKEFTTSEFFLLKFDIRFNVPKCDVNV</sequence>
<name>A0A0K0FM68_STRVS</name>
<evidence type="ECO:0000313" key="2">
    <source>
        <dbReference type="WBParaSite" id="SVE_1009500.1"/>
    </source>
</evidence>
<reference evidence="1" key="1">
    <citation type="submission" date="2014-07" db="EMBL/GenBank/DDBJ databases">
        <authorList>
            <person name="Martin A.A"/>
            <person name="De Silva N."/>
        </authorList>
    </citation>
    <scope>NUCLEOTIDE SEQUENCE</scope>
</reference>
<keyword evidence="1" id="KW-1185">Reference proteome</keyword>
<dbReference type="WBParaSite" id="SVE_1009500.1">
    <property type="protein sequence ID" value="SVE_1009500.1"/>
    <property type="gene ID" value="SVE_1009500"/>
</dbReference>
<evidence type="ECO:0000313" key="1">
    <source>
        <dbReference type="Proteomes" id="UP000035680"/>
    </source>
</evidence>
<protein>
    <submittedName>
        <fullName evidence="2">Uncharacterized protein</fullName>
    </submittedName>
</protein>
<proteinExistence type="predicted"/>
<accession>A0A0K0FM68</accession>
<organism evidence="1 2">
    <name type="scientific">Strongyloides venezuelensis</name>
    <name type="common">Threadworm</name>
    <dbReference type="NCBI Taxonomy" id="75913"/>
    <lineage>
        <taxon>Eukaryota</taxon>
        <taxon>Metazoa</taxon>
        <taxon>Ecdysozoa</taxon>
        <taxon>Nematoda</taxon>
        <taxon>Chromadorea</taxon>
        <taxon>Rhabditida</taxon>
        <taxon>Tylenchina</taxon>
        <taxon>Panagrolaimomorpha</taxon>
        <taxon>Strongyloidoidea</taxon>
        <taxon>Strongyloididae</taxon>
        <taxon>Strongyloides</taxon>
    </lineage>
</organism>
<reference evidence="2" key="2">
    <citation type="submission" date="2015-08" db="UniProtKB">
        <authorList>
            <consortium name="WormBaseParasite"/>
        </authorList>
    </citation>
    <scope>IDENTIFICATION</scope>
</reference>